<evidence type="ECO:0000256" key="3">
    <source>
        <dbReference type="ARBA" id="ARBA00022989"/>
    </source>
</evidence>
<dbReference type="PANTHER" id="PTHR31794:SF2">
    <property type="entry name" value="AUXIN EFFLUX TRANSPORTER FAMILY PROTEIN (EUROFUNG)"/>
    <property type="match status" value="1"/>
</dbReference>
<feature type="region of interest" description="Disordered" evidence="5">
    <location>
        <begin position="1573"/>
        <end position="1594"/>
    </location>
</feature>
<feature type="transmembrane region" description="Helical" evidence="6">
    <location>
        <begin position="726"/>
        <end position="748"/>
    </location>
</feature>
<dbReference type="InterPro" id="IPR012349">
    <property type="entry name" value="Split_barrel_FMN-bd"/>
</dbReference>
<dbReference type="Proteomes" id="UP001287286">
    <property type="component" value="Unassembled WGS sequence"/>
</dbReference>
<evidence type="ECO:0000313" key="9">
    <source>
        <dbReference type="Proteomes" id="UP001287286"/>
    </source>
</evidence>
<dbReference type="Pfam" id="PF01243">
    <property type="entry name" value="PNPOx_N"/>
    <property type="match status" value="1"/>
</dbReference>
<feature type="transmembrane region" description="Helical" evidence="6">
    <location>
        <begin position="791"/>
        <end position="812"/>
    </location>
</feature>
<feature type="region of interest" description="Disordered" evidence="5">
    <location>
        <begin position="928"/>
        <end position="992"/>
    </location>
</feature>
<proteinExistence type="predicted"/>
<feature type="transmembrane region" description="Helical" evidence="6">
    <location>
        <begin position="1156"/>
        <end position="1180"/>
    </location>
</feature>
<dbReference type="EMBL" id="JAWRVI010000048">
    <property type="protein sequence ID" value="KAK4084995.1"/>
    <property type="molecule type" value="Genomic_DNA"/>
</dbReference>
<dbReference type="InterPro" id="IPR011576">
    <property type="entry name" value="Pyridox_Oxase_N"/>
</dbReference>
<gene>
    <name evidence="8" type="ORF">Purlil1_10030</name>
</gene>
<evidence type="ECO:0000256" key="6">
    <source>
        <dbReference type="SAM" id="Phobius"/>
    </source>
</evidence>
<feature type="transmembrane region" description="Helical" evidence="6">
    <location>
        <begin position="1076"/>
        <end position="1094"/>
    </location>
</feature>
<feature type="compositionally biased region" description="Low complexity" evidence="5">
    <location>
        <begin position="955"/>
        <end position="965"/>
    </location>
</feature>
<evidence type="ECO:0000313" key="8">
    <source>
        <dbReference type="EMBL" id="KAK4084995.1"/>
    </source>
</evidence>
<comment type="caution">
    <text evidence="8">The sequence shown here is derived from an EMBL/GenBank/DDBJ whole genome shotgun (WGS) entry which is preliminary data.</text>
</comment>
<organism evidence="8 9">
    <name type="scientific">Purpureocillium lilacinum</name>
    <name type="common">Paecilomyces lilacinus</name>
    <dbReference type="NCBI Taxonomy" id="33203"/>
    <lineage>
        <taxon>Eukaryota</taxon>
        <taxon>Fungi</taxon>
        <taxon>Dikarya</taxon>
        <taxon>Ascomycota</taxon>
        <taxon>Pezizomycotina</taxon>
        <taxon>Sordariomycetes</taxon>
        <taxon>Hypocreomycetidae</taxon>
        <taxon>Hypocreales</taxon>
        <taxon>Ophiocordycipitaceae</taxon>
        <taxon>Purpureocillium</taxon>
    </lineage>
</organism>
<evidence type="ECO:0000259" key="7">
    <source>
        <dbReference type="Pfam" id="PF01243"/>
    </source>
</evidence>
<feature type="region of interest" description="Disordered" evidence="5">
    <location>
        <begin position="11"/>
        <end position="35"/>
    </location>
</feature>
<feature type="region of interest" description="Disordered" evidence="5">
    <location>
        <begin position="1369"/>
        <end position="1392"/>
    </location>
</feature>
<feature type="transmembrane region" description="Helical" evidence="6">
    <location>
        <begin position="1231"/>
        <end position="1253"/>
    </location>
</feature>
<name>A0ABR0BPR7_PURLI</name>
<keyword evidence="9" id="KW-1185">Reference proteome</keyword>
<feature type="compositionally biased region" description="Polar residues" evidence="5">
    <location>
        <begin position="979"/>
        <end position="992"/>
    </location>
</feature>
<feature type="compositionally biased region" description="Pro residues" evidence="5">
    <location>
        <begin position="52"/>
        <end position="61"/>
    </location>
</feature>
<feature type="compositionally biased region" description="Acidic residues" evidence="5">
    <location>
        <begin position="931"/>
        <end position="941"/>
    </location>
</feature>
<keyword evidence="4 6" id="KW-0472">Membrane</keyword>
<feature type="compositionally biased region" description="Basic residues" evidence="5">
    <location>
        <begin position="1443"/>
        <end position="1452"/>
    </location>
</feature>
<keyword evidence="2 6" id="KW-0812">Transmembrane</keyword>
<evidence type="ECO:0000256" key="2">
    <source>
        <dbReference type="ARBA" id="ARBA00022692"/>
    </source>
</evidence>
<reference evidence="8 9" key="1">
    <citation type="journal article" date="2024" name="Microbiol. Resour. Announc.">
        <title>Genome annotations for the ascomycete fungi Trichoderma harzianum, Trichoderma aggressivum, and Purpureocillium lilacinum.</title>
        <authorList>
            <person name="Beijen E.P.W."/>
            <person name="Ohm R.A."/>
        </authorList>
    </citation>
    <scope>NUCLEOTIDE SEQUENCE [LARGE SCALE GENOMIC DNA]</scope>
    <source>
        <strain evidence="8 9">CBS 150709</strain>
    </source>
</reference>
<evidence type="ECO:0000256" key="1">
    <source>
        <dbReference type="ARBA" id="ARBA00004141"/>
    </source>
</evidence>
<dbReference type="SUPFAM" id="SSF50475">
    <property type="entry name" value="FMN-binding split barrel"/>
    <property type="match status" value="1"/>
</dbReference>
<comment type="subcellular location">
    <subcellularLocation>
        <location evidence="1">Membrane</location>
        <topology evidence="1">Multi-pass membrane protein</topology>
    </subcellularLocation>
</comment>
<evidence type="ECO:0000256" key="4">
    <source>
        <dbReference type="ARBA" id="ARBA00023136"/>
    </source>
</evidence>
<protein>
    <recommendedName>
        <fullName evidence="7">Pyridoxamine 5'-phosphate oxidase N-terminal domain-containing protein</fullName>
    </recommendedName>
</protein>
<feature type="transmembrane region" description="Helical" evidence="6">
    <location>
        <begin position="760"/>
        <end position="779"/>
    </location>
</feature>
<keyword evidence="3 6" id="KW-1133">Transmembrane helix</keyword>
<accession>A0ABR0BPR7</accession>
<feature type="region of interest" description="Disordered" evidence="5">
    <location>
        <begin position="1434"/>
        <end position="1477"/>
    </location>
</feature>
<dbReference type="PANTHER" id="PTHR31794">
    <property type="entry name" value="AUXIN EFFLUX TRANSPORTER FAMILY PROTEIN (EUROFUNG)"/>
    <property type="match status" value="1"/>
</dbReference>
<dbReference type="InterPro" id="IPR004776">
    <property type="entry name" value="Mem_transp_PIN-like"/>
</dbReference>
<feature type="region of interest" description="Disordered" evidence="5">
    <location>
        <begin position="48"/>
        <end position="110"/>
    </location>
</feature>
<feature type="transmembrane region" description="Helical" evidence="6">
    <location>
        <begin position="1192"/>
        <end position="1210"/>
    </location>
</feature>
<dbReference type="Gene3D" id="2.30.110.10">
    <property type="entry name" value="Electron Transport, Fmn-binding Protein, Chain A"/>
    <property type="match status" value="1"/>
</dbReference>
<evidence type="ECO:0000256" key="5">
    <source>
        <dbReference type="SAM" id="MobiDB-lite"/>
    </source>
</evidence>
<feature type="domain" description="Pyridoxamine 5'-phosphate oxidase N-terminal" evidence="7">
    <location>
        <begin position="1503"/>
        <end position="1632"/>
    </location>
</feature>
<dbReference type="Pfam" id="PF03547">
    <property type="entry name" value="Mem_trans"/>
    <property type="match status" value="1"/>
</dbReference>
<feature type="transmembrane region" description="Helical" evidence="6">
    <location>
        <begin position="1114"/>
        <end position="1135"/>
    </location>
</feature>
<sequence length="1705" mass="184129">MISVLIRVARVGRKGRRPRPPNERRPHGEGIGALGVGMSGRRLLQARGIPASHPPLPPPPTRHSRPRLTTAPVLGRTRHSPPFDRLPSGAPRKAPAGPEPHVSRRPAGEAGRCNSLRQLPLHVVRLQGGTPDVGAGHPQESVQRRHHRIALVRASRHDGGPLRYLYVCEDVSPIWHLYFVVASWTPVPPAKWPAASLSLLRECFTGAAVASWARRIVHRRRGERAFAIWGILSVRGGGDDEGRGGGLGCQWLARLPTPVLRVVDARQEPVFGRMAWTFGTSMLAERGGCWCGLGPCPGAWRAASHIHESFAFLLQAGRCVVACACWRCRAKRSNRDDPMGRSTLMIGPADVGSFSASVMEAPASMIYEVDRWARDPLQAAEASAERDQPWAAQVFSRRLGRVAGVRRPPHLAVPAVRAALVGSTPQGRGQNSPGRQLQQALACSASPEILLFASLPGSTDATRPRLCRVPPDTSPLRRLPVVSSAKSERKEAICFAPTSPSLASHRHATSAPSPTTIASPDPARARSVLSCCLPPLRAAALITNDPVVHSRPVVRDTGPPCNHKTLPSPVSASASLSVDSIISSLLRSHKVASRAARPPRRSRENGRLLALRRLPRLQPQSSTRAATDCDRRRTEPVRSRVVPPFTSRRWPPLLDLLFKVIRAFALVCACAGFDLVPRLQPDPSFSVYPLRDSTSDDIGALFDGFCGILPGPDAAPPETHPSLPHLTLLVFEAVLEVVCVSLPGYIIARLGHFDADKQKFLANLNVMLFTPCLIFTKLASQLNAEKLSELAIIPAIFVVQTLVSWLVSFVVAKVFRFNKRAANFVTAMGVFGNSNSLPISLVLSLSQTIKGLHWDRIPGDNDDEVAARGILYLLIFQQLGQLVRWSWGYHVLLASKDKYPEYQQHVAEEGQYRYEDHEEQEAERLIAGLDGDTEDDEDEGSVDSHTYVPAGRTPVVGTSTASVADSSDDEFSPKKSPSKVGSTPVNGNHLSLNGNEPHYMAFPRVGSSSSITQFDSNGDGIFARAKASVARGVRSVGAGIAGFFSRLYQSLPRPVQVTLSFIATAIRKTCNFVWKFMNPPLWAMLMAVLVASIPKLQELFFEEGSFINNSVTNAVKSSGGVAVPLILVVLGANLARNTMAHDDAHDPEEDQIGTKLLIASLLSRMVLPTVIMAPILAVTAKYLPISILDDPIFIVVCFLLTGAPSALQLAQICQINNVYEKTMGRLLFQSYVIWILPSTLVLVMMALEVVAAWRGWGYLYKVQYIVPGANKLAVSDHPMPCICITRPDGLRCQWTGGLRVGPVRPSNAAGYRGLGGNLCHPTTHCNWPPKPPDSAGGGGFVPSSPPWQPVILSPHWALKSVPAGCPSAPPLPTTTNQAVSGGRPASSPVTSTSLSLDFVPAAAALPDSSEARAPTFPHCRAVLFYTTAAPAAPLPQLGVKPTRTSRGRRKNNHLGQQTALSPPESSLPPPTSQPAAMDKIPLNYEASEGDTHKQLTSELPVDVVQCLENARFLHLATATDNVPHVSLMNYTYLPTSPYSSRPVIVMTTNPASRKTTNIVANPNVSLLVHDWVSHRPPTHGRRPSGGSPGPEHRSSLASLLLNLNTSAMSSISATIGGAARLAPTGSEEEKYFTEQHLENNTFEEGAGEALFRQQSGGGAAEGSHFVAGEEVRVIIVDIKDVRVSDWKGTVRDWAFVSEEGLVNGA</sequence>